<feature type="transmembrane region" description="Helical" evidence="14">
    <location>
        <begin position="375"/>
        <end position="400"/>
    </location>
</feature>
<protein>
    <recommendedName>
        <fullName evidence="12">Ascorbate-specific PTS system EIIC component</fullName>
    </recommendedName>
    <alternativeName>
        <fullName evidence="13">Ascorbate-specific permease IIC component UlaA</fullName>
    </alternativeName>
</protein>
<dbReference type="GO" id="GO:0005886">
    <property type="term" value="C:plasma membrane"/>
    <property type="evidence" value="ECO:0007669"/>
    <property type="project" value="UniProtKB-SubCell"/>
</dbReference>
<comment type="subunit">
    <text evidence="2">Homodimer.</text>
</comment>
<feature type="transmembrane region" description="Helical" evidence="14">
    <location>
        <begin position="234"/>
        <end position="254"/>
    </location>
</feature>
<sequence>MDAVYKIFYVFYSQVLSRPEFLLGLVTMLGYLLLRKPADVVIKGTIKTIVGFMLLQAGAGVLVSTFKPIVTRLAQVYQLTGTVADPYAGMVATIDALGDAYAWVGYTVLFALLLNVIFVLARRVTGIRTVFLTGHIMFQGAGVIVAFFMLQMHTGMWTTIICASVITALYWAIGSNIIYKMTDEISEGGGFSIGHQQQFASWAAAKAAPLLGRREDSVEHLKLPGWLSIFQDNIVATAIIMTLFFGGILISLGLDNLQTMAGKTHWTLYIVQTGMMFAVAIVIIVQGVRMFVAELTESFAGISMKLMPGAVLAIDCAALFSFSPNAVVWGFVWGAFGQLLAVLGLLVFGSPVMVIPGFIPLFFSNATIGIYANHFGGWKAAAVICFAAGVLEILGTAWGVRLSGMSMGQLGMADWATIYPLFMQGMHWGWWFFGAVIALSVLYMVLAGRTLRREEDAIA</sequence>
<evidence type="ECO:0000256" key="5">
    <source>
        <dbReference type="ARBA" id="ARBA00022597"/>
    </source>
</evidence>
<reference evidence="15 16" key="1">
    <citation type="submission" date="2020-08" db="EMBL/GenBank/DDBJ databases">
        <title>Genomic Encyclopedia of Type Strains, Phase IV (KMG-IV): sequencing the most valuable type-strain genomes for metagenomic binning, comparative biology and taxonomic classification.</title>
        <authorList>
            <person name="Goeker M."/>
        </authorList>
    </citation>
    <scope>NUCLEOTIDE SEQUENCE [LARGE SCALE GENOMIC DNA]</scope>
    <source>
        <strain evidence="15 16">DSM 18233</strain>
    </source>
</reference>
<gene>
    <name evidence="15" type="ORF">HNQ50_002739</name>
</gene>
<dbReference type="InterPro" id="IPR004703">
    <property type="entry name" value="PTS_sugar-sp_permease"/>
</dbReference>
<evidence type="ECO:0000256" key="4">
    <source>
        <dbReference type="ARBA" id="ARBA00022475"/>
    </source>
</evidence>
<evidence type="ECO:0000256" key="6">
    <source>
        <dbReference type="ARBA" id="ARBA00022683"/>
    </source>
</evidence>
<feature type="transmembrane region" description="Helical" evidence="14">
    <location>
        <begin position="309"/>
        <end position="333"/>
    </location>
</feature>
<keyword evidence="16" id="KW-1185">Reference proteome</keyword>
<evidence type="ECO:0000256" key="3">
    <source>
        <dbReference type="ARBA" id="ARBA00022448"/>
    </source>
</evidence>
<comment type="function">
    <text evidence="10">The phosphoenolpyruvate-dependent sugar phosphotransferase system (sugar PTS), a major carbohydrate active transport system, catalyzes the phosphorylation of incoming sugar substrates concomitantly with their translocation across the cell membrane. The enzyme II UlaABC PTS system is involved in ascorbate transport.</text>
</comment>
<evidence type="ECO:0000313" key="15">
    <source>
        <dbReference type="EMBL" id="MBB5192002.1"/>
    </source>
</evidence>
<evidence type="ECO:0000256" key="9">
    <source>
        <dbReference type="ARBA" id="ARBA00023136"/>
    </source>
</evidence>
<keyword evidence="7 14" id="KW-0812">Transmembrane</keyword>
<keyword evidence="5" id="KW-0762">Sugar transport</keyword>
<accession>A0A840RIC6</accession>
<keyword evidence="8 14" id="KW-1133">Transmembrane helix</keyword>
<proteinExistence type="inferred from homology"/>
<feature type="transmembrane region" description="Helical" evidence="14">
    <location>
        <begin position="156"/>
        <end position="173"/>
    </location>
</feature>
<evidence type="ECO:0000256" key="8">
    <source>
        <dbReference type="ARBA" id="ARBA00022989"/>
    </source>
</evidence>
<evidence type="ECO:0000256" key="12">
    <source>
        <dbReference type="ARBA" id="ARBA00039702"/>
    </source>
</evidence>
<keyword evidence="9 14" id="KW-0472">Membrane</keyword>
<feature type="transmembrane region" description="Helical" evidence="14">
    <location>
        <begin position="46"/>
        <end position="66"/>
    </location>
</feature>
<feature type="transmembrane region" description="Helical" evidence="14">
    <location>
        <begin position="339"/>
        <end position="363"/>
    </location>
</feature>
<feature type="transmembrane region" description="Helical" evidence="14">
    <location>
        <begin position="15"/>
        <end position="34"/>
    </location>
</feature>
<dbReference type="Pfam" id="PF03611">
    <property type="entry name" value="EIIC-GAT"/>
    <property type="match status" value="1"/>
</dbReference>
<feature type="transmembrane region" description="Helical" evidence="14">
    <location>
        <begin position="130"/>
        <end position="150"/>
    </location>
</feature>
<keyword evidence="6" id="KW-0598">Phosphotransferase system</keyword>
<evidence type="ECO:0000256" key="13">
    <source>
        <dbReference type="ARBA" id="ARBA00042859"/>
    </source>
</evidence>
<comment type="similarity">
    <text evidence="11">Belongs to the UlaA family.</text>
</comment>
<dbReference type="PANTHER" id="PTHR33843">
    <property type="entry name" value="ASCORBATE-SPECIFIC PTS SYSTEM EIIC COMPONENT"/>
    <property type="match status" value="1"/>
</dbReference>
<evidence type="ECO:0000256" key="11">
    <source>
        <dbReference type="ARBA" id="ARBA00038218"/>
    </source>
</evidence>
<comment type="caution">
    <text evidence="15">The sequence shown here is derived from an EMBL/GenBank/DDBJ whole genome shotgun (WGS) entry which is preliminary data.</text>
</comment>
<dbReference type="EMBL" id="JACHHN010000005">
    <property type="protein sequence ID" value="MBB5192002.1"/>
    <property type="molecule type" value="Genomic_DNA"/>
</dbReference>
<dbReference type="AlphaFoldDB" id="A0A840RIC6"/>
<evidence type="ECO:0000256" key="1">
    <source>
        <dbReference type="ARBA" id="ARBA00004651"/>
    </source>
</evidence>
<evidence type="ECO:0000256" key="2">
    <source>
        <dbReference type="ARBA" id="ARBA00011738"/>
    </source>
</evidence>
<evidence type="ECO:0000256" key="7">
    <source>
        <dbReference type="ARBA" id="ARBA00022692"/>
    </source>
</evidence>
<dbReference type="InterPro" id="IPR051562">
    <property type="entry name" value="Ascorbate-PTS_EIIC"/>
</dbReference>
<evidence type="ECO:0000313" key="16">
    <source>
        <dbReference type="Proteomes" id="UP000543030"/>
    </source>
</evidence>
<keyword evidence="3" id="KW-0813">Transport</keyword>
<feature type="transmembrane region" description="Helical" evidence="14">
    <location>
        <begin position="428"/>
        <end position="446"/>
    </location>
</feature>
<dbReference type="GO" id="GO:0009401">
    <property type="term" value="P:phosphoenolpyruvate-dependent sugar phosphotransferase system"/>
    <property type="evidence" value="ECO:0007669"/>
    <property type="project" value="UniProtKB-KW"/>
</dbReference>
<feature type="transmembrane region" description="Helical" evidence="14">
    <location>
        <begin position="266"/>
        <end position="288"/>
    </location>
</feature>
<dbReference type="RefSeq" id="WP_184101559.1">
    <property type="nucleotide sequence ID" value="NZ_JACHHN010000005.1"/>
</dbReference>
<feature type="transmembrane region" description="Helical" evidence="14">
    <location>
        <begin position="100"/>
        <end position="121"/>
    </location>
</feature>
<evidence type="ECO:0000256" key="14">
    <source>
        <dbReference type="SAM" id="Phobius"/>
    </source>
</evidence>
<comment type="subcellular location">
    <subcellularLocation>
        <location evidence="1">Cell membrane</location>
        <topology evidence="1">Multi-pass membrane protein</topology>
    </subcellularLocation>
</comment>
<name>A0A840RIC6_9NEIS</name>
<keyword evidence="4" id="KW-1003">Cell membrane</keyword>
<dbReference type="Proteomes" id="UP000543030">
    <property type="component" value="Unassembled WGS sequence"/>
</dbReference>
<dbReference type="PANTHER" id="PTHR33843:SF4">
    <property type="entry name" value="ASCORBATE-SPECIFIC PTS SYSTEM EIIC COMPONENT"/>
    <property type="match status" value="1"/>
</dbReference>
<evidence type="ECO:0000256" key="10">
    <source>
        <dbReference type="ARBA" id="ARBA00037387"/>
    </source>
</evidence>
<organism evidence="15 16">
    <name type="scientific">Silvimonas terrae</name>
    <dbReference type="NCBI Taxonomy" id="300266"/>
    <lineage>
        <taxon>Bacteria</taxon>
        <taxon>Pseudomonadati</taxon>
        <taxon>Pseudomonadota</taxon>
        <taxon>Betaproteobacteria</taxon>
        <taxon>Neisseriales</taxon>
        <taxon>Chitinibacteraceae</taxon>
        <taxon>Silvimonas</taxon>
    </lineage>
</organism>